<evidence type="ECO:0000256" key="1">
    <source>
        <dbReference type="ARBA" id="ARBA00022723"/>
    </source>
</evidence>
<dbReference type="InterPro" id="IPR026516">
    <property type="entry name" value="THAP1/10"/>
</dbReference>
<dbReference type="Pfam" id="PF02944">
    <property type="entry name" value="BESS"/>
    <property type="match status" value="1"/>
</dbReference>
<dbReference type="SMART" id="SM00980">
    <property type="entry name" value="THAP"/>
    <property type="match status" value="1"/>
</dbReference>
<evidence type="ECO:0000256" key="4">
    <source>
        <dbReference type="ARBA" id="ARBA00023125"/>
    </source>
</evidence>
<dbReference type="InterPro" id="IPR004210">
    <property type="entry name" value="BESS_motif"/>
</dbReference>
<evidence type="ECO:0000256" key="5">
    <source>
        <dbReference type="PROSITE-ProRule" id="PRU00309"/>
    </source>
</evidence>
<keyword evidence="2 5" id="KW-0863">Zinc-finger</keyword>
<dbReference type="GO" id="GO:0043565">
    <property type="term" value="F:sequence-specific DNA binding"/>
    <property type="evidence" value="ECO:0007669"/>
    <property type="project" value="InterPro"/>
</dbReference>
<keyword evidence="3" id="KW-0862">Zinc</keyword>
<keyword evidence="4 5" id="KW-0238">DNA-binding</keyword>
<dbReference type="PROSITE" id="PS50950">
    <property type="entry name" value="ZF_THAP"/>
    <property type="match status" value="1"/>
</dbReference>
<gene>
    <name evidence="8" type="primary">5580045</name>
</gene>
<sequence>MACCIFKNCFNRPTPFSKVTFFNVPKDSRRQLWLERSGNELVQNLPLTARRLVCEAHFQECHLRRQFHRTTLSRDAIPVGYEKVFKYVREDSTNGQERVTEEGNGESYIESSGIDVQEVPTGSTAELELVEEYLSDNEIDVYQLEYIHTIEEPQQGLQNENNQATKVVFETVATQTENHETLPQAKPPCKKRKLSETVKTTTDQATNTEPLEIKTETPPVAKVVSTADQEIQTEGTPQEPVKPPSQKTEEEYFLLSLAEPLQRLPPEKRALAKVKMLTYLVQLGCGMDNAQL</sequence>
<dbReference type="InterPro" id="IPR006612">
    <property type="entry name" value="THAP_Znf"/>
</dbReference>
<dbReference type="PANTHER" id="PTHR46600">
    <property type="entry name" value="THAP DOMAIN-CONTAINING"/>
    <property type="match status" value="1"/>
</dbReference>
<dbReference type="InParanoid" id="A0A1S4FPY4"/>
<dbReference type="VEuPathDB" id="VectorBase:AAEL010239"/>
<keyword evidence="9" id="KW-1185">Reference proteome</keyword>
<evidence type="ECO:0000256" key="3">
    <source>
        <dbReference type="ARBA" id="ARBA00022833"/>
    </source>
</evidence>
<dbReference type="PANTHER" id="PTHR46600:SF11">
    <property type="entry name" value="THAP DOMAIN-CONTAINING PROTEIN 10"/>
    <property type="match status" value="1"/>
</dbReference>
<proteinExistence type="predicted"/>
<dbReference type="GO" id="GO:0008270">
    <property type="term" value="F:zinc ion binding"/>
    <property type="evidence" value="ECO:0007669"/>
    <property type="project" value="UniProtKB-KW"/>
</dbReference>
<comment type="subcellular location">
    <subcellularLocation>
        <location evidence="6">Nucleus</location>
    </subcellularLocation>
</comment>
<evidence type="ECO:0000256" key="7">
    <source>
        <dbReference type="SAM" id="MobiDB-lite"/>
    </source>
</evidence>
<dbReference type="Pfam" id="PF05485">
    <property type="entry name" value="THAP"/>
    <property type="match status" value="1"/>
</dbReference>
<dbReference type="EnsemblMetazoa" id="AAEL010239-RA">
    <property type="protein sequence ID" value="AAEL010239-PA"/>
    <property type="gene ID" value="AAEL010239"/>
</dbReference>
<protein>
    <submittedName>
        <fullName evidence="8">Uncharacterized protein</fullName>
    </submittedName>
</protein>
<keyword evidence="1" id="KW-0479">Metal-binding</keyword>
<evidence type="ECO:0000313" key="9">
    <source>
        <dbReference type="Proteomes" id="UP000008820"/>
    </source>
</evidence>
<name>A0A1S4FPY4_AEDAE</name>
<dbReference type="GO" id="GO:0005634">
    <property type="term" value="C:nucleus"/>
    <property type="evidence" value="ECO:0007669"/>
    <property type="project" value="UniProtKB-SubCell"/>
</dbReference>
<feature type="compositionally biased region" description="Polar residues" evidence="7">
    <location>
        <begin position="226"/>
        <end position="236"/>
    </location>
</feature>
<evidence type="ECO:0000256" key="6">
    <source>
        <dbReference type="PROSITE-ProRule" id="PRU00371"/>
    </source>
</evidence>
<dbReference type="OrthoDB" id="8948150at2759"/>
<reference evidence="8 9" key="1">
    <citation type="submission" date="2017-06" db="EMBL/GenBank/DDBJ databases">
        <title>Aedes aegypti genome working group (AGWG) sequencing and assembly.</title>
        <authorList>
            <consortium name="Aedes aegypti Genome Working Group (AGWG)"/>
            <person name="Matthews B.J."/>
        </authorList>
    </citation>
    <scope>NUCLEOTIDE SEQUENCE [LARGE SCALE GENOMIC DNA]</scope>
    <source>
        <strain evidence="8 9">LVP_AGWG</strain>
    </source>
</reference>
<accession>A0A1S4FPY4</accession>
<dbReference type="AlphaFoldDB" id="A0A1S4FPY4"/>
<evidence type="ECO:0000313" key="8">
    <source>
        <dbReference type="EnsemblMetazoa" id="AAEL010239-PA"/>
    </source>
</evidence>
<keyword evidence="6" id="KW-0539">Nucleus</keyword>
<organism evidence="8 9">
    <name type="scientific">Aedes aegypti</name>
    <name type="common">Yellowfever mosquito</name>
    <name type="synonym">Culex aegypti</name>
    <dbReference type="NCBI Taxonomy" id="7159"/>
    <lineage>
        <taxon>Eukaryota</taxon>
        <taxon>Metazoa</taxon>
        <taxon>Ecdysozoa</taxon>
        <taxon>Arthropoda</taxon>
        <taxon>Hexapoda</taxon>
        <taxon>Insecta</taxon>
        <taxon>Pterygota</taxon>
        <taxon>Neoptera</taxon>
        <taxon>Endopterygota</taxon>
        <taxon>Diptera</taxon>
        <taxon>Nematocera</taxon>
        <taxon>Culicoidea</taxon>
        <taxon>Culicidae</taxon>
        <taxon>Culicinae</taxon>
        <taxon>Aedini</taxon>
        <taxon>Aedes</taxon>
        <taxon>Stegomyia</taxon>
    </lineage>
</organism>
<feature type="region of interest" description="Disordered" evidence="7">
    <location>
        <begin position="225"/>
        <end position="248"/>
    </location>
</feature>
<evidence type="ECO:0000256" key="2">
    <source>
        <dbReference type="ARBA" id="ARBA00022771"/>
    </source>
</evidence>
<reference evidence="8" key="2">
    <citation type="submission" date="2020-05" db="UniProtKB">
        <authorList>
            <consortium name="EnsemblMetazoa"/>
        </authorList>
    </citation>
    <scope>IDENTIFICATION</scope>
    <source>
        <strain evidence="8">LVP_AGWG</strain>
    </source>
</reference>
<dbReference type="Proteomes" id="UP000008820">
    <property type="component" value="Chromosome 2"/>
</dbReference>
<dbReference type="PROSITE" id="PS51031">
    <property type="entry name" value="BESS"/>
    <property type="match status" value="1"/>
</dbReference>
<dbReference type="SUPFAM" id="SSF57716">
    <property type="entry name" value="Glucocorticoid receptor-like (DNA-binding domain)"/>
    <property type="match status" value="1"/>
</dbReference>
<feature type="region of interest" description="Disordered" evidence="7">
    <location>
        <begin position="176"/>
        <end position="205"/>
    </location>
</feature>